<dbReference type="PROSITE" id="PS51186">
    <property type="entry name" value="GNAT"/>
    <property type="match status" value="1"/>
</dbReference>
<dbReference type="GO" id="GO:0016747">
    <property type="term" value="F:acyltransferase activity, transferring groups other than amino-acyl groups"/>
    <property type="evidence" value="ECO:0007669"/>
    <property type="project" value="InterPro"/>
</dbReference>
<sequence>MLVREYRKGDLHFVAKVHIDTWNYTYANIISKDYLENRTYEGQARKWMDRLFNNADTNEFMFVVENEDGEVVGFSSASVNDKNCDFDSILYTLYVSKEHQKKGFGRALVKAVASKLKDLGANNMVLWAFVENSACNFYEHLDGKRGEKRIVNIAGDDLVEVSYEWDDITSLVDL</sequence>
<evidence type="ECO:0000313" key="2">
    <source>
        <dbReference type="EMBL" id="WAG61037.1"/>
    </source>
</evidence>
<dbReference type="Proteomes" id="UP001164733">
    <property type="component" value="Chromosome"/>
</dbReference>
<accession>A0AA47EIW4</accession>
<reference evidence="2" key="1">
    <citation type="submission" date="2021-11" db="EMBL/GenBank/DDBJ databases">
        <title>Clostridia strains as spoilage organisms.</title>
        <authorList>
            <person name="Wambui J."/>
            <person name="Stevens M.J.A."/>
            <person name="Stephan R."/>
        </authorList>
    </citation>
    <scope>NUCLEOTIDE SEQUENCE</scope>
    <source>
        <strain evidence="2">CF009</strain>
    </source>
</reference>
<dbReference type="PANTHER" id="PTHR43072">
    <property type="entry name" value="N-ACETYLTRANSFERASE"/>
    <property type="match status" value="1"/>
</dbReference>
<organism evidence="2 3">
    <name type="scientific">Clostridium estertheticum</name>
    <dbReference type="NCBI Taxonomy" id="238834"/>
    <lineage>
        <taxon>Bacteria</taxon>
        <taxon>Bacillati</taxon>
        <taxon>Bacillota</taxon>
        <taxon>Clostridia</taxon>
        <taxon>Eubacteriales</taxon>
        <taxon>Clostridiaceae</taxon>
        <taxon>Clostridium</taxon>
    </lineage>
</organism>
<proteinExistence type="predicted"/>
<dbReference type="EMBL" id="CP086239">
    <property type="protein sequence ID" value="WAG61037.1"/>
    <property type="molecule type" value="Genomic_DNA"/>
</dbReference>
<dbReference type="CDD" id="cd04301">
    <property type="entry name" value="NAT_SF"/>
    <property type="match status" value="1"/>
</dbReference>
<evidence type="ECO:0000313" key="3">
    <source>
        <dbReference type="Proteomes" id="UP001164733"/>
    </source>
</evidence>
<name>A0AA47EIW4_9CLOT</name>
<dbReference type="InterPro" id="IPR000182">
    <property type="entry name" value="GNAT_dom"/>
</dbReference>
<dbReference type="RefSeq" id="WP_216125502.1">
    <property type="nucleotide sequence ID" value="NZ_CP086239.1"/>
</dbReference>
<protein>
    <submittedName>
        <fullName evidence="2">GNAT family N-acetyltransferase</fullName>
    </submittedName>
</protein>
<evidence type="ECO:0000259" key="1">
    <source>
        <dbReference type="PROSITE" id="PS51186"/>
    </source>
</evidence>
<dbReference type="AlphaFoldDB" id="A0AA47EIW4"/>
<dbReference type="Pfam" id="PF00583">
    <property type="entry name" value="Acetyltransf_1"/>
    <property type="match status" value="1"/>
</dbReference>
<feature type="domain" description="N-acetyltransferase" evidence="1">
    <location>
        <begin position="1"/>
        <end position="168"/>
    </location>
</feature>
<gene>
    <name evidence="2" type="ORF">LL038_01940</name>
</gene>